<reference evidence="3 4" key="1">
    <citation type="journal article" date="2009" name="Int. J. Syst. Evol. Microbiol.">
        <title>Transfer of Teichococcus ludipueritiae and Muricoccus roseus to the genus Roseomonas, as Roseomonas ludipueritiae comb. nov. and Roseomonas rosea comb. nov., respectively, and emended description of the genus Roseomonas.</title>
        <authorList>
            <person name="Sanchez-Porro C."/>
            <person name="Gallego V."/>
            <person name="Busse H.J."/>
            <person name="Kampfer P."/>
            <person name="Ventosa A."/>
        </authorList>
    </citation>
    <scope>NUCLEOTIDE SEQUENCE [LARGE SCALE GENOMIC DNA]</scope>
    <source>
        <strain evidence="3 4">DSM 14915</strain>
    </source>
</reference>
<feature type="region of interest" description="Disordered" evidence="1">
    <location>
        <begin position="197"/>
        <end position="221"/>
    </location>
</feature>
<accession>A0ABR7R4Q9</accession>
<feature type="transmembrane region" description="Helical" evidence="2">
    <location>
        <begin position="70"/>
        <end position="93"/>
    </location>
</feature>
<name>A0ABR7R4Q9_9PROT</name>
<proteinExistence type="predicted"/>
<keyword evidence="2" id="KW-0472">Membrane</keyword>
<keyword evidence="2" id="KW-0812">Transmembrane</keyword>
<keyword evidence="2" id="KW-1133">Transmembrane helix</keyword>
<protein>
    <submittedName>
        <fullName evidence="3">Uncharacterized protein</fullName>
    </submittedName>
</protein>
<organism evidence="3 4">
    <name type="scientific">Pseudoroseomonas ludipueritiae</name>
    <dbReference type="NCBI Taxonomy" id="198093"/>
    <lineage>
        <taxon>Bacteria</taxon>
        <taxon>Pseudomonadati</taxon>
        <taxon>Pseudomonadota</taxon>
        <taxon>Alphaproteobacteria</taxon>
        <taxon>Acetobacterales</taxon>
        <taxon>Acetobacteraceae</taxon>
        <taxon>Pseudoroseomonas</taxon>
    </lineage>
</organism>
<evidence type="ECO:0000313" key="3">
    <source>
        <dbReference type="EMBL" id="MBC9176752.1"/>
    </source>
</evidence>
<dbReference type="EMBL" id="JACTUZ010000019">
    <property type="protein sequence ID" value="MBC9176752.1"/>
    <property type="molecule type" value="Genomic_DNA"/>
</dbReference>
<sequence>MPLRSIPPDQTTFSRAEVETLITAERASQQSHDIKNQQQAHASNDFLAAKLTAALAPHLAKPEPKTDVPVWLKIVGALGGAVLTGCGILAIVWNVAIGPVTARLDLLEKADVAQGTAIAAQGTRLNAAEAKGAQLEASMATAGRIRDQQQQGMQDQIRSLANADQAGTERIGALANTIAGILPRLEEILRRQERLENRLSAPGPRQQNDEPSVAWVPDRNI</sequence>
<evidence type="ECO:0000256" key="1">
    <source>
        <dbReference type="SAM" id="MobiDB-lite"/>
    </source>
</evidence>
<dbReference type="RefSeq" id="WP_187777898.1">
    <property type="nucleotide sequence ID" value="NZ_JACTUZ010000019.1"/>
</dbReference>
<comment type="caution">
    <text evidence="3">The sequence shown here is derived from an EMBL/GenBank/DDBJ whole genome shotgun (WGS) entry which is preliminary data.</text>
</comment>
<gene>
    <name evidence="3" type="ORF">IBL25_07320</name>
</gene>
<keyword evidence="4" id="KW-1185">Reference proteome</keyword>
<evidence type="ECO:0000313" key="4">
    <source>
        <dbReference type="Proteomes" id="UP000603940"/>
    </source>
</evidence>
<evidence type="ECO:0000256" key="2">
    <source>
        <dbReference type="SAM" id="Phobius"/>
    </source>
</evidence>
<dbReference type="Proteomes" id="UP000603940">
    <property type="component" value="Unassembled WGS sequence"/>
</dbReference>